<proteinExistence type="predicted"/>
<protein>
    <submittedName>
        <fullName evidence="1">Uncharacterized protein</fullName>
    </submittedName>
</protein>
<dbReference type="Proteomes" id="UP000308600">
    <property type="component" value="Unassembled WGS sequence"/>
</dbReference>
<sequence length="290" mass="32890">MATPSAEDIAIVLGLSTGESSFVNWKPGETVTRLKRYETFQDCLYYPPNREQLVVRSEFCAKYLPATVAHLLDELAKHIDSPNPISRMESDPFFDMVVIVHSNPVFIKYLNSRKEIAGPGKDLAEALALNVVVLGRKYDPILLVQQSEEDQVDQIPLYVALKALLVAICILSKHGRPIPPIAQKQLLPYMHRWGSQAHIEEIRDICLDISGALTDSWVFSEGTDIHDMRKILTGRKYCGFPECDSLSETLRTCKRCQTVSYCSVEHQRAHWTLDSKTLPAHKRVCFRTEF</sequence>
<evidence type="ECO:0000313" key="2">
    <source>
        <dbReference type="Proteomes" id="UP000308600"/>
    </source>
</evidence>
<organism evidence="1 2">
    <name type="scientific">Pluteus cervinus</name>
    <dbReference type="NCBI Taxonomy" id="181527"/>
    <lineage>
        <taxon>Eukaryota</taxon>
        <taxon>Fungi</taxon>
        <taxon>Dikarya</taxon>
        <taxon>Basidiomycota</taxon>
        <taxon>Agaricomycotina</taxon>
        <taxon>Agaricomycetes</taxon>
        <taxon>Agaricomycetidae</taxon>
        <taxon>Agaricales</taxon>
        <taxon>Pluteineae</taxon>
        <taxon>Pluteaceae</taxon>
        <taxon>Pluteus</taxon>
    </lineage>
</organism>
<reference evidence="1 2" key="1">
    <citation type="journal article" date="2019" name="Nat. Ecol. Evol.">
        <title>Megaphylogeny resolves global patterns of mushroom evolution.</title>
        <authorList>
            <person name="Varga T."/>
            <person name="Krizsan K."/>
            <person name="Foldi C."/>
            <person name="Dima B."/>
            <person name="Sanchez-Garcia M."/>
            <person name="Sanchez-Ramirez S."/>
            <person name="Szollosi G.J."/>
            <person name="Szarkandi J.G."/>
            <person name="Papp V."/>
            <person name="Albert L."/>
            <person name="Andreopoulos W."/>
            <person name="Angelini C."/>
            <person name="Antonin V."/>
            <person name="Barry K.W."/>
            <person name="Bougher N.L."/>
            <person name="Buchanan P."/>
            <person name="Buyck B."/>
            <person name="Bense V."/>
            <person name="Catcheside P."/>
            <person name="Chovatia M."/>
            <person name="Cooper J."/>
            <person name="Damon W."/>
            <person name="Desjardin D."/>
            <person name="Finy P."/>
            <person name="Geml J."/>
            <person name="Haridas S."/>
            <person name="Hughes K."/>
            <person name="Justo A."/>
            <person name="Karasinski D."/>
            <person name="Kautmanova I."/>
            <person name="Kiss B."/>
            <person name="Kocsube S."/>
            <person name="Kotiranta H."/>
            <person name="LaButti K.M."/>
            <person name="Lechner B.E."/>
            <person name="Liimatainen K."/>
            <person name="Lipzen A."/>
            <person name="Lukacs Z."/>
            <person name="Mihaltcheva S."/>
            <person name="Morgado L.N."/>
            <person name="Niskanen T."/>
            <person name="Noordeloos M.E."/>
            <person name="Ohm R.A."/>
            <person name="Ortiz-Santana B."/>
            <person name="Ovrebo C."/>
            <person name="Racz N."/>
            <person name="Riley R."/>
            <person name="Savchenko A."/>
            <person name="Shiryaev A."/>
            <person name="Soop K."/>
            <person name="Spirin V."/>
            <person name="Szebenyi C."/>
            <person name="Tomsovsky M."/>
            <person name="Tulloss R.E."/>
            <person name="Uehling J."/>
            <person name="Grigoriev I.V."/>
            <person name="Vagvolgyi C."/>
            <person name="Papp T."/>
            <person name="Martin F.M."/>
            <person name="Miettinen O."/>
            <person name="Hibbett D.S."/>
            <person name="Nagy L.G."/>
        </authorList>
    </citation>
    <scope>NUCLEOTIDE SEQUENCE [LARGE SCALE GENOMIC DNA]</scope>
    <source>
        <strain evidence="1 2">NL-1719</strain>
    </source>
</reference>
<evidence type="ECO:0000313" key="1">
    <source>
        <dbReference type="EMBL" id="TFK76183.1"/>
    </source>
</evidence>
<keyword evidence="2" id="KW-1185">Reference proteome</keyword>
<name>A0ACD3BDM9_9AGAR</name>
<dbReference type="EMBL" id="ML208260">
    <property type="protein sequence ID" value="TFK76183.1"/>
    <property type="molecule type" value="Genomic_DNA"/>
</dbReference>
<gene>
    <name evidence="1" type="ORF">BDN72DRAFT_830720</name>
</gene>
<accession>A0ACD3BDM9</accession>